<accession>A0A8H7ZMT8</accession>
<dbReference type="AlphaFoldDB" id="A0A8H7ZMT8"/>
<evidence type="ECO:0000313" key="2">
    <source>
        <dbReference type="EMBL" id="KAG5455823.1"/>
    </source>
</evidence>
<feature type="region of interest" description="Disordered" evidence="1">
    <location>
        <begin position="1"/>
        <end position="106"/>
    </location>
</feature>
<dbReference type="Proteomes" id="UP000673691">
    <property type="component" value="Unassembled WGS sequence"/>
</dbReference>
<feature type="compositionally biased region" description="Low complexity" evidence="1">
    <location>
        <begin position="80"/>
        <end position="98"/>
    </location>
</feature>
<organism evidence="2 3">
    <name type="scientific">Olpidium bornovanus</name>
    <dbReference type="NCBI Taxonomy" id="278681"/>
    <lineage>
        <taxon>Eukaryota</taxon>
        <taxon>Fungi</taxon>
        <taxon>Fungi incertae sedis</taxon>
        <taxon>Olpidiomycota</taxon>
        <taxon>Olpidiomycotina</taxon>
        <taxon>Olpidiomycetes</taxon>
        <taxon>Olpidiales</taxon>
        <taxon>Olpidiaceae</taxon>
        <taxon>Olpidium</taxon>
    </lineage>
</organism>
<evidence type="ECO:0000256" key="1">
    <source>
        <dbReference type="SAM" id="MobiDB-lite"/>
    </source>
</evidence>
<name>A0A8H7ZMT8_9FUNG</name>
<sequence>MASDDSPPESAPADPVAPPSGPVQHTDNSPAAAQPAHDPRQPQNIAAESDGGTGSGTALAAEFFAPVEMQHGQEEVAPQGPNGEPGAAVPGAASANADPSPPRTSAFFPVDQITACDGLEPIFLTTQTQELFALVGGRDVTRENPYKAIPKADILSDMLTRLAISDFTPLKQKITPLMEMHEMPPELVSAPVRKEWVSLGSEAEIESMQIHIKFTRKRREFGAPCKFDDRDAGQEVSVECRPYRDANYGLTKMELDVAIQALPVMVDTGVQTTWNRSVNFGVQYEPISYPAQECQARMASQEMKRFVNEVSVRCGRISRLAFRAIENRLRWPM</sequence>
<protein>
    <submittedName>
        <fullName evidence="2">Uncharacterized protein</fullName>
    </submittedName>
</protein>
<comment type="caution">
    <text evidence="2">The sequence shown here is derived from an EMBL/GenBank/DDBJ whole genome shotgun (WGS) entry which is preliminary data.</text>
</comment>
<evidence type="ECO:0000313" key="3">
    <source>
        <dbReference type="Proteomes" id="UP000673691"/>
    </source>
</evidence>
<proteinExistence type="predicted"/>
<gene>
    <name evidence="2" type="ORF">BJ554DRAFT_4623</name>
</gene>
<dbReference type="OrthoDB" id="366230at2759"/>
<dbReference type="EMBL" id="JAEFCI010012732">
    <property type="protein sequence ID" value="KAG5455823.1"/>
    <property type="molecule type" value="Genomic_DNA"/>
</dbReference>
<reference evidence="2 3" key="1">
    <citation type="journal article" name="Sci. Rep.">
        <title>Genome-scale phylogenetic analyses confirm Olpidium as the closest living zoosporic fungus to the non-flagellated, terrestrial fungi.</title>
        <authorList>
            <person name="Chang Y."/>
            <person name="Rochon D."/>
            <person name="Sekimoto S."/>
            <person name="Wang Y."/>
            <person name="Chovatia M."/>
            <person name="Sandor L."/>
            <person name="Salamov A."/>
            <person name="Grigoriev I.V."/>
            <person name="Stajich J.E."/>
            <person name="Spatafora J.W."/>
        </authorList>
    </citation>
    <scope>NUCLEOTIDE SEQUENCE [LARGE SCALE GENOMIC DNA]</scope>
    <source>
        <strain evidence="2">S191</strain>
    </source>
</reference>
<keyword evidence="3" id="KW-1185">Reference proteome</keyword>